<accession>A0A918XJL2</accession>
<evidence type="ECO:0000313" key="2">
    <source>
        <dbReference type="EMBL" id="GHD33777.1"/>
    </source>
</evidence>
<keyword evidence="3" id="KW-1185">Reference proteome</keyword>
<feature type="transmembrane region" description="Helical" evidence="1">
    <location>
        <begin position="239"/>
        <end position="260"/>
    </location>
</feature>
<keyword evidence="1" id="KW-1133">Transmembrane helix</keyword>
<dbReference type="RefSeq" id="WP_189477536.1">
    <property type="nucleotide sequence ID" value="NZ_BMYM01000002.1"/>
</dbReference>
<evidence type="ECO:0000256" key="1">
    <source>
        <dbReference type="SAM" id="Phobius"/>
    </source>
</evidence>
<dbReference type="EMBL" id="BMYM01000002">
    <property type="protein sequence ID" value="GHD33777.1"/>
    <property type="molecule type" value="Genomic_DNA"/>
</dbReference>
<keyword evidence="1" id="KW-0812">Transmembrane</keyword>
<sequence length="401" mass="44883">MAGNIQLKTLATAFLALVLAAFCTGGGYFLSFELLNPYSLEIAGEPARSVALSGSDFRPLVFDEGRYEDDSSVLLALKNGEGILEATVDLQAEQLPFLRLDVRGLQASLNTVLYWRVEDRPGAVFGLPLQQARDGRYWFNLRQSADWRGRVTAVALGVYGDVGDTPFTLDNMHFTPVSIASTAAVIWNEWTGFRGWSHRSINAIRGIMPSALQYPTTLFAAWSLIAAIILAIVSRITPLAMTTAFATVILVPWLALDALWQLQLSTQLARTSYQFAGKSMPDRHRADLSPDLYEYAQHLQREVMPEVGTRVFLLENTPRMTYRRLKLQYFLLPHNIHNYDRLPRVNNLREGDVILALGENPELQYDEAAQQLTWQTHDVPASRLDSHPLGSVYRVRGAADD</sequence>
<dbReference type="AlphaFoldDB" id="A0A918XJL2"/>
<reference evidence="2" key="2">
    <citation type="submission" date="2020-09" db="EMBL/GenBank/DDBJ databases">
        <authorList>
            <person name="Sun Q."/>
            <person name="Kim S."/>
        </authorList>
    </citation>
    <scope>NUCLEOTIDE SEQUENCE</scope>
    <source>
        <strain evidence="2">KCTC 23430</strain>
    </source>
</reference>
<gene>
    <name evidence="2" type="ORF">GCM10007053_18670</name>
</gene>
<feature type="transmembrane region" description="Helical" evidence="1">
    <location>
        <begin position="211"/>
        <end position="233"/>
    </location>
</feature>
<evidence type="ECO:0000313" key="3">
    <source>
        <dbReference type="Proteomes" id="UP000644693"/>
    </source>
</evidence>
<reference evidence="2" key="1">
    <citation type="journal article" date="2014" name="Int. J. Syst. Evol. Microbiol.">
        <title>Complete genome sequence of Corynebacterium casei LMG S-19264T (=DSM 44701T), isolated from a smear-ripened cheese.</title>
        <authorList>
            <consortium name="US DOE Joint Genome Institute (JGI-PGF)"/>
            <person name="Walter F."/>
            <person name="Albersmeier A."/>
            <person name="Kalinowski J."/>
            <person name="Ruckert C."/>
        </authorList>
    </citation>
    <scope>NUCLEOTIDE SEQUENCE</scope>
    <source>
        <strain evidence="2">KCTC 23430</strain>
    </source>
</reference>
<comment type="caution">
    <text evidence="2">The sequence shown here is derived from an EMBL/GenBank/DDBJ whole genome shotgun (WGS) entry which is preliminary data.</text>
</comment>
<name>A0A918XJL2_9GAMM</name>
<keyword evidence="1" id="KW-0472">Membrane</keyword>
<proteinExistence type="predicted"/>
<organism evidence="2 3">
    <name type="scientific">Parahalioglobus pacificus</name>
    <dbReference type="NCBI Taxonomy" id="930806"/>
    <lineage>
        <taxon>Bacteria</taxon>
        <taxon>Pseudomonadati</taxon>
        <taxon>Pseudomonadota</taxon>
        <taxon>Gammaproteobacteria</taxon>
        <taxon>Cellvibrionales</taxon>
        <taxon>Halieaceae</taxon>
        <taxon>Parahalioglobus</taxon>
    </lineage>
</organism>
<protein>
    <submittedName>
        <fullName evidence="2">Uncharacterized protein</fullName>
    </submittedName>
</protein>
<dbReference type="Proteomes" id="UP000644693">
    <property type="component" value="Unassembled WGS sequence"/>
</dbReference>